<name>A0A9N7Z2Y3_PLEPL</name>
<evidence type="ECO:0000313" key="2">
    <source>
        <dbReference type="Proteomes" id="UP001153269"/>
    </source>
</evidence>
<protein>
    <submittedName>
        <fullName evidence="1">Uncharacterized protein</fullName>
    </submittedName>
</protein>
<evidence type="ECO:0000313" key="1">
    <source>
        <dbReference type="EMBL" id="CAB1447909.1"/>
    </source>
</evidence>
<comment type="caution">
    <text evidence="1">The sequence shown here is derived from an EMBL/GenBank/DDBJ whole genome shotgun (WGS) entry which is preliminary data.</text>
</comment>
<dbReference type="EMBL" id="CADEAL010003959">
    <property type="protein sequence ID" value="CAB1447909.1"/>
    <property type="molecule type" value="Genomic_DNA"/>
</dbReference>
<organism evidence="1 2">
    <name type="scientific">Pleuronectes platessa</name>
    <name type="common">European plaice</name>
    <dbReference type="NCBI Taxonomy" id="8262"/>
    <lineage>
        <taxon>Eukaryota</taxon>
        <taxon>Metazoa</taxon>
        <taxon>Chordata</taxon>
        <taxon>Craniata</taxon>
        <taxon>Vertebrata</taxon>
        <taxon>Euteleostomi</taxon>
        <taxon>Actinopterygii</taxon>
        <taxon>Neopterygii</taxon>
        <taxon>Teleostei</taxon>
        <taxon>Neoteleostei</taxon>
        <taxon>Acanthomorphata</taxon>
        <taxon>Carangaria</taxon>
        <taxon>Pleuronectiformes</taxon>
        <taxon>Pleuronectoidei</taxon>
        <taxon>Pleuronectidae</taxon>
        <taxon>Pleuronectes</taxon>
    </lineage>
</organism>
<dbReference type="Proteomes" id="UP001153269">
    <property type="component" value="Unassembled WGS sequence"/>
</dbReference>
<reference evidence="1" key="1">
    <citation type="submission" date="2020-03" db="EMBL/GenBank/DDBJ databases">
        <authorList>
            <person name="Weist P."/>
        </authorList>
    </citation>
    <scope>NUCLEOTIDE SEQUENCE</scope>
</reference>
<sequence length="115" mass="12521">MRTEKSISPLSAATRHHANGLLKFCTGPRALQNTETENIHKVLTALVCLSLALGARERTSCGETVWDGVNVERCLERDGRAWSGGQRSHKWPSVPSSSTCLAASLLFITQQQNSS</sequence>
<proteinExistence type="predicted"/>
<keyword evidence="2" id="KW-1185">Reference proteome</keyword>
<dbReference type="AlphaFoldDB" id="A0A9N7Z2Y3"/>
<gene>
    <name evidence="1" type="ORF">PLEPLA_LOCUS35577</name>
</gene>
<accession>A0A9N7Z2Y3</accession>